<protein>
    <recommendedName>
        <fullName evidence="4">YDG domain-containing protein</fullName>
    </recommendedName>
</protein>
<dbReference type="AlphaFoldDB" id="A0A6A6PDA5"/>
<dbReference type="PROSITE" id="PS51015">
    <property type="entry name" value="YDG"/>
    <property type="match status" value="1"/>
</dbReference>
<comment type="subcellular location">
    <subcellularLocation>
        <location evidence="2">Nucleus</location>
    </subcellularLocation>
</comment>
<dbReference type="OrthoDB" id="3244603at2759"/>
<keyword evidence="6" id="KW-1185">Reference proteome</keyword>
<dbReference type="SUPFAM" id="SSF88697">
    <property type="entry name" value="PUA domain-like"/>
    <property type="match status" value="1"/>
</dbReference>
<evidence type="ECO:0000256" key="1">
    <source>
        <dbReference type="ARBA" id="ARBA00023242"/>
    </source>
</evidence>
<proteinExistence type="predicted"/>
<keyword evidence="1 2" id="KW-0539">Nucleus</keyword>
<accession>A0A6A6PDA5</accession>
<feature type="compositionally biased region" description="Basic and acidic residues" evidence="3">
    <location>
        <begin position="250"/>
        <end position="273"/>
    </location>
</feature>
<dbReference type="Proteomes" id="UP000799766">
    <property type="component" value="Unassembled WGS sequence"/>
</dbReference>
<gene>
    <name evidence="5" type="ORF">BDY21DRAFT_4496</name>
</gene>
<evidence type="ECO:0000259" key="4">
    <source>
        <dbReference type="PROSITE" id="PS51015"/>
    </source>
</evidence>
<reference evidence="5" key="1">
    <citation type="journal article" date="2020" name="Stud. Mycol.">
        <title>101 Dothideomycetes genomes: a test case for predicting lifestyles and emergence of pathogens.</title>
        <authorList>
            <person name="Haridas S."/>
            <person name="Albert R."/>
            <person name="Binder M."/>
            <person name="Bloem J."/>
            <person name="Labutti K."/>
            <person name="Salamov A."/>
            <person name="Andreopoulos B."/>
            <person name="Baker S."/>
            <person name="Barry K."/>
            <person name="Bills G."/>
            <person name="Bluhm B."/>
            <person name="Cannon C."/>
            <person name="Castanera R."/>
            <person name="Culley D."/>
            <person name="Daum C."/>
            <person name="Ezra D."/>
            <person name="Gonzalez J."/>
            <person name="Henrissat B."/>
            <person name="Kuo A."/>
            <person name="Liang C."/>
            <person name="Lipzen A."/>
            <person name="Lutzoni F."/>
            <person name="Magnuson J."/>
            <person name="Mondo S."/>
            <person name="Nolan M."/>
            <person name="Ohm R."/>
            <person name="Pangilinan J."/>
            <person name="Park H.-J."/>
            <person name="Ramirez L."/>
            <person name="Alfaro M."/>
            <person name="Sun H."/>
            <person name="Tritt A."/>
            <person name="Yoshinaga Y."/>
            <person name="Zwiers L.-H."/>
            <person name="Turgeon B."/>
            <person name="Goodwin S."/>
            <person name="Spatafora J."/>
            <person name="Crous P."/>
            <person name="Grigoriev I."/>
        </authorList>
    </citation>
    <scope>NUCLEOTIDE SEQUENCE</scope>
    <source>
        <strain evidence="5">ATCC 16933</strain>
    </source>
</reference>
<evidence type="ECO:0000313" key="5">
    <source>
        <dbReference type="EMBL" id="KAF2461958.1"/>
    </source>
</evidence>
<dbReference type="Gene3D" id="2.30.280.10">
    <property type="entry name" value="SRA-YDG"/>
    <property type="match status" value="1"/>
</dbReference>
<sequence length="273" mass="30335">MSSISWYINGALAVCHGVISPQAASGGITFDHDRAYAVVLTRTDEETSDTPEQFVYLTNARAPGIFRLIKAARQEPRPGEQVGVRVYRSHAQSSNRWAPQCGVRYDGLYSVTGWSIGPHPPRGEVTPPVRVHFSRFSGQESIVRALKRPLKEQKDDYKAYIRTRKAQLEARAQQHVPSSLATSRAISDRYETESIETLDVERSETSRVNASLLPVLHAPGLVAPRLEGTIDVDFDMHVVEEKNTSGPRSSEAKHDEAKKGLEGNPRKEIVHLT</sequence>
<feature type="region of interest" description="Disordered" evidence="3">
    <location>
        <begin position="241"/>
        <end position="273"/>
    </location>
</feature>
<evidence type="ECO:0000313" key="6">
    <source>
        <dbReference type="Proteomes" id="UP000799766"/>
    </source>
</evidence>
<feature type="domain" description="YDG" evidence="4">
    <location>
        <begin position="1"/>
        <end position="135"/>
    </location>
</feature>
<dbReference type="EMBL" id="MU001670">
    <property type="protein sequence ID" value="KAF2461958.1"/>
    <property type="molecule type" value="Genomic_DNA"/>
</dbReference>
<name>A0A6A6PDA5_9PEZI</name>
<dbReference type="InterPro" id="IPR036987">
    <property type="entry name" value="SRA-YDG_sf"/>
</dbReference>
<evidence type="ECO:0000256" key="3">
    <source>
        <dbReference type="SAM" id="MobiDB-lite"/>
    </source>
</evidence>
<evidence type="ECO:0000256" key="2">
    <source>
        <dbReference type="PROSITE-ProRule" id="PRU00358"/>
    </source>
</evidence>
<dbReference type="InterPro" id="IPR003105">
    <property type="entry name" value="SRA_YDG"/>
</dbReference>
<dbReference type="GO" id="GO:0005634">
    <property type="term" value="C:nucleus"/>
    <property type="evidence" value="ECO:0007669"/>
    <property type="project" value="UniProtKB-SubCell"/>
</dbReference>
<dbReference type="InterPro" id="IPR015947">
    <property type="entry name" value="PUA-like_sf"/>
</dbReference>
<organism evidence="5 6">
    <name type="scientific">Lineolata rhizophorae</name>
    <dbReference type="NCBI Taxonomy" id="578093"/>
    <lineage>
        <taxon>Eukaryota</taxon>
        <taxon>Fungi</taxon>
        <taxon>Dikarya</taxon>
        <taxon>Ascomycota</taxon>
        <taxon>Pezizomycotina</taxon>
        <taxon>Dothideomycetes</taxon>
        <taxon>Dothideomycetes incertae sedis</taxon>
        <taxon>Lineolatales</taxon>
        <taxon>Lineolataceae</taxon>
        <taxon>Lineolata</taxon>
    </lineage>
</organism>